<keyword evidence="4 8" id="KW-0479">Metal-binding</keyword>
<evidence type="ECO:0000256" key="5">
    <source>
        <dbReference type="ARBA" id="ARBA00023002"/>
    </source>
</evidence>
<dbReference type="SUPFAM" id="SSF48264">
    <property type="entry name" value="Cytochrome P450"/>
    <property type="match status" value="1"/>
</dbReference>
<dbReference type="GO" id="GO:0005506">
    <property type="term" value="F:iron ion binding"/>
    <property type="evidence" value="ECO:0007669"/>
    <property type="project" value="InterPro"/>
</dbReference>
<dbReference type="OMA" id="RMNDSWA"/>
<evidence type="ECO:0000313" key="13">
    <source>
        <dbReference type="Proteomes" id="UP000243975"/>
    </source>
</evidence>
<keyword evidence="10" id="KW-0175">Coiled coil</keyword>
<name>A0A103YDN9_CYNCS</name>
<protein>
    <submittedName>
        <fullName evidence="12">Cytochrome P450</fullName>
    </submittedName>
</protein>
<evidence type="ECO:0000256" key="11">
    <source>
        <dbReference type="SAM" id="Phobius"/>
    </source>
</evidence>
<dbReference type="PRINTS" id="PR00463">
    <property type="entry name" value="EP450I"/>
</dbReference>
<dbReference type="InterPro" id="IPR002401">
    <property type="entry name" value="Cyt_P450_E_grp-I"/>
</dbReference>
<comment type="cofactor">
    <cofactor evidence="1 8">
        <name>heme</name>
        <dbReference type="ChEBI" id="CHEBI:30413"/>
    </cofactor>
</comment>
<keyword evidence="7 9" id="KW-0503">Monooxygenase</keyword>
<evidence type="ECO:0000256" key="7">
    <source>
        <dbReference type="ARBA" id="ARBA00023033"/>
    </source>
</evidence>
<evidence type="ECO:0000256" key="8">
    <source>
        <dbReference type="PIRSR" id="PIRSR602401-1"/>
    </source>
</evidence>
<dbReference type="Gramene" id="KVI07180">
    <property type="protein sequence ID" value="KVI07180"/>
    <property type="gene ID" value="Ccrd_014459"/>
</dbReference>
<evidence type="ECO:0000256" key="1">
    <source>
        <dbReference type="ARBA" id="ARBA00001971"/>
    </source>
</evidence>
<keyword evidence="5 9" id="KW-0560">Oxidoreductase</keyword>
<evidence type="ECO:0000256" key="10">
    <source>
        <dbReference type="SAM" id="Coils"/>
    </source>
</evidence>
<dbReference type="InterPro" id="IPR017972">
    <property type="entry name" value="Cyt_P450_CS"/>
</dbReference>
<sequence>MDIAITLGENYFSFLLVFLLTSFFLFSIAKTTFRSKQNIPPGPWRWPIIGNMHQVGKDPHVVTAVLAQRHGPLISLHLGTQLLVVAASPEAALEILKTKDRFTSSRFVPNAFQSYLLPFTLIWSTDCDENWKSLRTLCRTEMFSSKALESQSSLRAKKLAQMLDFLCEKKGEVVSIEGVVFTTMFNTLSNIFFGKDFLDLDDKNGSDGGLREQLFKTLATGVTPNVSDFFPMLARLDLQGLRTKNLKHVKGIFNSWERIIDERRSMVAVAEGEQCFVDCLLENGFSNDQISMLGLELFTAGTDTTTSTVEWAMAELVKNKNVMSKLREELKNEINTRTVVESEVSNLPYLNACIKETLRLHPPAPFLLPHRAYQTCEVMDYTLPRGSQILVNIWAIGRDPKLWEDPLLFKPERFLGSNLDFGGQNFEFIPFGAGRRMCPGLQSGVKSVQTILASLILRFDWLLPNDDDPVNLDMSEKLSPRLKSGPALSPHSCGPDLIMESAKCIPPNGPSVMDYSPYLENGTVHLLGVGGGQLSTPLPTCTKRGCRRLMGQHRLHEESR</sequence>
<dbReference type="PROSITE" id="PS00086">
    <property type="entry name" value="CYTOCHROME_P450"/>
    <property type="match status" value="1"/>
</dbReference>
<reference evidence="12 13" key="1">
    <citation type="journal article" date="2016" name="Sci. Rep.">
        <title>The genome sequence of the outbreeding globe artichoke constructed de novo incorporating a phase-aware low-pass sequencing strategy of F1 progeny.</title>
        <authorList>
            <person name="Scaglione D."/>
            <person name="Reyes-Chin-Wo S."/>
            <person name="Acquadro A."/>
            <person name="Froenicke L."/>
            <person name="Portis E."/>
            <person name="Beitel C."/>
            <person name="Tirone M."/>
            <person name="Mauro R."/>
            <person name="Lo Monaco A."/>
            <person name="Mauromicale G."/>
            <person name="Faccioli P."/>
            <person name="Cattivelli L."/>
            <person name="Rieseberg L."/>
            <person name="Michelmore R."/>
            <person name="Lanteri S."/>
        </authorList>
    </citation>
    <scope>NUCLEOTIDE SEQUENCE [LARGE SCALE GENOMIC DNA]</scope>
    <source>
        <strain evidence="12">2C</strain>
    </source>
</reference>
<keyword evidence="6 8" id="KW-0408">Iron</keyword>
<dbReference type="InterPro" id="IPR036396">
    <property type="entry name" value="Cyt_P450_sf"/>
</dbReference>
<keyword evidence="11" id="KW-0472">Membrane</keyword>
<keyword evidence="11" id="KW-1133">Transmembrane helix</keyword>
<feature type="coiled-coil region" evidence="10">
    <location>
        <begin position="313"/>
        <end position="343"/>
    </location>
</feature>
<dbReference type="FunFam" id="1.10.630.10:FF:000126">
    <property type="entry name" value="Predicted protein"/>
    <property type="match status" value="1"/>
</dbReference>
<accession>A0A103YDN9</accession>
<dbReference type="EMBL" id="LEKV01001514">
    <property type="protein sequence ID" value="KVI07180.1"/>
    <property type="molecule type" value="Genomic_DNA"/>
</dbReference>
<dbReference type="PANTHER" id="PTHR47950:SF49">
    <property type="entry name" value="CYTOCHROME P450"/>
    <property type="match status" value="1"/>
</dbReference>
<gene>
    <name evidence="12" type="ORF">Ccrd_014459</name>
</gene>
<dbReference type="Pfam" id="PF00067">
    <property type="entry name" value="p450"/>
    <property type="match status" value="1"/>
</dbReference>
<keyword evidence="13" id="KW-1185">Reference proteome</keyword>
<dbReference type="Proteomes" id="UP000243975">
    <property type="component" value="Unassembled WGS sequence"/>
</dbReference>
<evidence type="ECO:0000256" key="4">
    <source>
        <dbReference type="ARBA" id="ARBA00022723"/>
    </source>
</evidence>
<evidence type="ECO:0000256" key="9">
    <source>
        <dbReference type="RuleBase" id="RU000461"/>
    </source>
</evidence>
<dbReference type="GO" id="GO:0016705">
    <property type="term" value="F:oxidoreductase activity, acting on paired donors, with incorporation or reduction of molecular oxygen"/>
    <property type="evidence" value="ECO:0007669"/>
    <property type="project" value="InterPro"/>
</dbReference>
<organism evidence="12 13">
    <name type="scientific">Cynara cardunculus var. scolymus</name>
    <name type="common">Globe artichoke</name>
    <name type="synonym">Cynara scolymus</name>
    <dbReference type="NCBI Taxonomy" id="59895"/>
    <lineage>
        <taxon>Eukaryota</taxon>
        <taxon>Viridiplantae</taxon>
        <taxon>Streptophyta</taxon>
        <taxon>Embryophyta</taxon>
        <taxon>Tracheophyta</taxon>
        <taxon>Spermatophyta</taxon>
        <taxon>Magnoliopsida</taxon>
        <taxon>eudicotyledons</taxon>
        <taxon>Gunneridae</taxon>
        <taxon>Pentapetalae</taxon>
        <taxon>asterids</taxon>
        <taxon>campanulids</taxon>
        <taxon>Asterales</taxon>
        <taxon>Asteraceae</taxon>
        <taxon>Carduoideae</taxon>
        <taxon>Cardueae</taxon>
        <taxon>Carduinae</taxon>
        <taxon>Cynara</taxon>
    </lineage>
</organism>
<dbReference type="InterPro" id="IPR001128">
    <property type="entry name" value="Cyt_P450"/>
</dbReference>
<dbReference type="AlphaFoldDB" id="A0A103YDN9"/>
<evidence type="ECO:0000256" key="6">
    <source>
        <dbReference type="ARBA" id="ARBA00023004"/>
    </source>
</evidence>
<dbReference type="Gene3D" id="1.10.630.10">
    <property type="entry name" value="Cytochrome P450"/>
    <property type="match status" value="1"/>
</dbReference>
<evidence type="ECO:0000256" key="3">
    <source>
        <dbReference type="ARBA" id="ARBA00022617"/>
    </source>
</evidence>
<keyword evidence="3 8" id="KW-0349">Heme</keyword>
<comment type="caution">
    <text evidence="12">The sequence shown here is derived from an EMBL/GenBank/DDBJ whole genome shotgun (WGS) entry which is preliminary data.</text>
</comment>
<dbReference type="GO" id="GO:0020037">
    <property type="term" value="F:heme binding"/>
    <property type="evidence" value="ECO:0007669"/>
    <property type="project" value="InterPro"/>
</dbReference>
<comment type="similarity">
    <text evidence="2 9">Belongs to the cytochrome P450 family.</text>
</comment>
<proteinExistence type="inferred from homology"/>
<dbReference type="PANTHER" id="PTHR47950">
    <property type="entry name" value="CYTOCHROME P450, FAMILY 76, SUBFAMILY C, POLYPEPTIDE 5-RELATED"/>
    <property type="match status" value="1"/>
</dbReference>
<keyword evidence="11" id="KW-0812">Transmembrane</keyword>
<dbReference type="GO" id="GO:0004497">
    <property type="term" value="F:monooxygenase activity"/>
    <property type="evidence" value="ECO:0007669"/>
    <property type="project" value="UniProtKB-KW"/>
</dbReference>
<evidence type="ECO:0000313" key="12">
    <source>
        <dbReference type="EMBL" id="KVI07180.1"/>
    </source>
</evidence>
<dbReference type="PRINTS" id="PR00385">
    <property type="entry name" value="P450"/>
</dbReference>
<evidence type="ECO:0000256" key="2">
    <source>
        <dbReference type="ARBA" id="ARBA00010617"/>
    </source>
</evidence>
<feature type="transmembrane region" description="Helical" evidence="11">
    <location>
        <begin position="12"/>
        <end position="29"/>
    </location>
</feature>
<feature type="binding site" description="axial binding residue" evidence="8">
    <location>
        <position position="438"/>
    </location>
    <ligand>
        <name>heme</name>
        <dbReference type="ChEBI" id="CHEBI:30413"/>
    </ligand>
    <ligandPart>
        <name>Fe</name>
        <dbReference type="ChEBI" id="CHEBI:18248"/>
    </ligandPart>
</feature>